<evidence type="ECO:0000313" key="1">
    <source>
        <dbReference type="Ensembl" id="ENSPSTP00000017479.1"/>
    </source>
</evidence>
<organism evidence="1 2">
    <name type="scientific">Pavo cristatus</name>
    <name type="common">Indian peafowl</name>
    <name type="synonym">Blue peafowl</name>
    <dbReference type="NCBI Taxonomy" id="9049"/>
    <lineage>
        <taxon>Eukaryota</taxon>
        <taxon>Metazoa</taxon>
        <taxon>Chordata</taxon>
        <taxon>Craniata</taxon>
        <taxon>Vertebrata</taxon>
        <taxon>Euteleostomi</taxon>
        <taxon>Archelosauria</taxon>
        <taxon>Archosauria</taxon>
        <taxon>Dinosauria</taxon>
        <taxon>Saurischia</taxon>
        <taxon>Theropoda</taxon>
        <taxon>Coelurosauria</taxon>
        <taxon>Aves</taxon>
        <taxon>Neognathae</taxon>
        <taxon>Galloanserae</taxon>
        <taxon>Galliformes</taxon>
        <taxon>Phasianidae</taxon>
        <taxon>Phasianinae</taxon>
        <taxon>Pavo</taxon>
    </lineage>
</organism>
<dbReference type="AlphaFoldDB" id="A0A8C9FKN6"/>
<keyword evidence="2" id="KW-1185">Reference proteome</keyword>
<reference evidence="1" key="2">
    <citation type="submission" date="2025-09" db="UniProtKB">
        <authorList>
            <consortium name="Ensembl"/>
        </authorList>
    </citation>
    <scope>IDENTIFICATION</scope>
</reference>
<name>A0A8C9FKN6_PAVCR</name>
<protein>
    <submittedName>
        <fullName evidence="1">Uncharacterized protein</fullName>
    </submittedName>
</protein>
<dbReference type="Ensembl" id="ENSPSTT00000018323.1">
    <property type="protein sequence ID" value="ENSPSTP00000017479.1"/>
    <property type="gene ID" value="ENSPSTG00000012499.1"/>
</dbReference>
<evidence type="ECO:0000313" key="2">
    <source>
        <dbReference type="Proteomes" id="UP000694428"/>
    </source>
</evidence>
<accession>A0A8C9FKN6</accession>
<dbReference type="Proteomes" id="UP000694428">
    <property type="component" value="Unplaced"/>
</dbReference>
<proteinExistence type="predicted"/>
<reference evidence="1" key="1">
    <citation type="submission" date="2025-08" db="UniProtKB">
        <authorList>
            <consortium name="Ensembl"/>
        </authorList>
    </citation>
    <scope>IDENTIFICATION</scope>
</reference>
<sequence>SVRAMRRARGALPAQVPAAEAEEGLRRLTRFLARALPLCRAHTTEFYARGLWEQLVAARPEVVLQALRRPLPEPSGAAAVRWGESGKMQVLKSSKC</sequence>